<dbReference type="Gene3D" id="3.40.50.720">
    <property type="entry name" value="NAD(P)-binding Rossmann-like Domain"/>
    <property type="match status" value="1"/>
</dbReference>
<dbReference type="GO" id="GO:0016491">
    <property type="term" value="F:oxidoreductase activity"/>
    <property type="evidence" value="ECO:0007669"/>
    <property type="project" value="UniProtKB-KW"/>
</dbReference>
<sequence>MGALCPGLLCIAGEMAVAIGSVDSWVSRYSAVMQMSEKNFVVVGANGVLGGLIARDLMLRGAHVAGTARTNESAAQLPSTLTQSLLLDLEDPASVQTLATYLVDRPEPLDGVINAAGIVGFGTAEATTADNAARLMTVNHLAPAELVSRLLPRLSESAGAGREPIIMGITGIVSEQAFAGMAAYVASKTAHAAWLRALALELRRNKVRVLDAHPGHTETGLASRAVFGQAPAFPTGMTPEHVAQVIVAGIVADETDLASEKFNS</sequence>
<evidence type="ECO:0000313" key="4">
    <source>
        <dbReference type="EMBL" id="CAB4909560.1"/>
    </source>
</evidence>
<dbReference type="PRINTS" id="PR00081">
    <property type="entry name" value="GDHRDH"/>
</dbReference>
<name>A0A6J7GZB9_9ZZZZ</name>
<dbReference type="PANTHER" id="PTHR44196:SF1">
    <property type="entry name" value="DEHYDROGENASE_REDUCTASE SDR FAMILY MEMBER 7B"/>
    <property type="match status" value="1"/>
</dbReference>
<dbReference type="PANTHER" id="PTHR44196">
    <property type="entry name" value="DEHYDROGENASE/REDUCTASE SDR FAMILY MEMBER 7B"/>
    <property type="match status" value="1"/>
</dbReference>
<gene>
    <name evidence="4" type="ORF">UFOPK3516_01407</name>
</gene>
<dbReference type="SUPFAM" id="SSF51735">
    <property type="entry name" value="NAD(P)-binding Rossmann-fold domains"/>
    <property type="match status" value="1"/>
</dbReference>
<dbReference type="CDD" id="cd05233">
    <property type="entry name" value="SDR_c"/>
    <property type="match status" value="1"/>
</dbReference>
<organism evidence="4">
    <name type="scientific">freshwater metagenome</name>
    <dbReference type="NCBI Taxonomy" id="449393"/>
    <lineage>
        <taxon>unclassified sequences</taxon>
        <taxon>metagenomes</taxon>
        <taxon>ecological metagenomes</taxon>
    </lineage>
</organism>
<dbReference type="Pfam" id="PF00106">
    <property type="entry name" value="adh_short"/>
    <property type="match status" value="1"/>
</dbReference>
<accession>A0A6J7GZB9</accession>
<evidence type="ECO:0000259" key="3">
    <source>
        <dbReference type="SMART" id="SM00822"/>
    </source>
</evidence>
<evidence type="ECO:0000256" key="2">
    <source>
        <dbReference type="ARBA" id="ARBA00023002"/>
    </source>
</evidence>
<dbReference type="EMBL" id="CAFBMB010000150">
    <property type="protein sequence ID" value="CAB4909560.1"/>
    <property type="molecule type" value="Genomic_DNA"/>
</dbReference>
<comment type="similarity">
    <text evidence="1">Belongs to the short-chain dehydrogenases/reductases (SDR) family.</text>
</comment>
<dbReference type="InterPro" id="IPR036291">
    <property type="entry name" value="NAD(P)-bd_dom_sf"/>
</dbReference>
<proteinExistence type="inferred from homology"/>
<reference evidence="4" key="1">
    <citation type="submission" date="2020-05" db="EMBL/GenBank/DDBJ databases">
        <authorList>
            <person name="Chiriac C."/>
            <person name="Salcher M."/>
            <person name="Ghai R."/>
            <person name="Kavagutti S V."/>
        </authorList>
    </citation>
    <scope>NUCLEOTIDE SEQUENCE</scope>
</reference>
<protein>
    <submittedName>
        <fullName evidence="4">Unannotated protein</fullName>
    </submittedName>
</protein>
<dbReference type="SMART" id="SM00822">
    <property type="entry name" value="PKS_KR"/>
    <property type="match status" value="1"/>
</dbReference>
<keyword evidence="2" id="KW-0560">Oxidoreductase</keyword>
<evidence type="ECO:0000256" key="1">
    <source>
        <dbReference type="ARBA" id="ARBA00006484"/>
    </source>
</evidence>
<dbReference type="AlphaFoldDB" id="A0A6J7GZB9"/>
<dbReference type="GO" id="GO:0016020">
    <property type="term" value="C:membrane"/>
    <property type="evidence" value="ECO:0007669"/>
    <property type="project" value="TreeGrafter"/>
</dbReference>
<dbReference type="InterPro" id="IPR002347">
    <property type="entry name" value="SDR_fam"/>
</dbReference>
<dbReference type="InterPro" id="IPR057326">
    <property type="entry name" value="KR_dom"/>
</dbReference>
<feature type="domain" description="Ketoreductase" evidence="3">
    <location>
        <begin position="38"/>
        <end position="216"/>
    </location>
</feature>